<feature type="region of interest" description="Disordered" evidence="1">
    <location>
        <begin position="94"/>
        <end position="120"/>
    </location>
</feature>
<dbReference type="Proteomes" id="UP000001724">
    <property type="component" value="Segment"/>
</dbReference>
<proteinExistence type="predicted"/>
<gene>
    <name evidence="2" type="ORF">KBG_41</name>
</gene>
<dbReference type="GeneID" id="6417482"/>
<name>B3VG12_9CAUD</name>
<dbReference type="OrthoDB" id="15287at10239"/>
<evidence type="ECO:0000256" key="1">
    <source>
        <dbReference type="SAM" id="MobiDB-lite"/>
    </source>
</evidence>
<reference evidence="2 3" key="1">
    <citation type="submission" date="2008-05" db="EMBL/GenBank/DDBJ databases">
        <authorList>
            <person name="Germane K.L."/>
            <person name="Pedulla M.L."/>
            <person name="Houtz J.M."/>
            <person name="Miake-Lye S."/>
            <person name="Weber R.J."/>
            <person name="Chambers R.A."/>
            <person name="Jacobs-Sera D."/>
            <person name="Hendrix R.W."/>
            <person name="Hatfull G.F."/>
        </authorList>
    </citation>
    <scope>NUCLEOTIDE SEQUENCE [LARGE SCALE GENOMIC DNA]</scope>
</reference>
<organism evidence="2 3">
    <name type="scientific">Mycobacterium phage KBG</name>
    <dbReference type="NCBI Taxonomy" id="2914011"/>
    <lineage>
        <taxon>Viruses</taxon>
        <taxon>Duplodnaviria</taxon>
        <taxon>Heunggongvirae</taxon>
        <taxon>Uroviricota</taxon>
        <taxon>Caudoviricetes</taxon>
        <taxon>Fromanvirus</taxon>
        <taxon>Fromanvirus KBG</taxon>
    </lineage>
</organism>
<dbReference type="KEGG" id="vg:6417482"/>
<evidence type="ECO:0000313" key="2">
    <source>
        <dbReference type="EMBL" id="ACE79789.1"/>
    </source>
</evidence>
<keyword evidence="3" id="KW-1185">Reference proteome</keyword>
<sequence length="120" mass="12839">MVKAEKESDGAGRVQAVVERAKSALEGVTEGPWIAEYSSEQGNCIIPHDAESTREAVATTHLYHQRADAEFIAQARTLVPELVAEIEELRLMAAADDSPDQTASDTEGCPEVSRSTGGLL</sequence>
<accession>B3VG12</accession>
<evidence type="ECO:0000313" key="3">
    <source>
        <dbReference type="Proteomes" id="UP000001724"/>
    </source>
</evidence>
<dbReference type="EMBL" id="EU744248">
    <property type="protein sequence ID" value="ACE79789.1"/>
    <property type="molecule type" value="Genomic_DNA"/>
</dbReference>
<protein>
    <submittedName>
        <fullName evidence="2">Uncharacterized protein</fullName>
    </submittedName>
</protein>
<dbReference type="RefSeq" id="YP_001994499.1">
    <property type="nucleotide sequence ID" value="NC_011019.1"/>
</dbReference>